<evidence type="ECO:0000313" key="7">
    <source>
        <dbReference type="Proteomes" id="UP000286678"/>
    </source>
</evidence>
<protein>
    <recommendedName>
        <fullName evidence="5">Translocation and assembly module TamB C-terminal domain-containing protein</fullName>
    </recommendedName>
</protein>
<dbReference type="Proteomes" id="UP000286678">
    <property type="component" value="Unassembled WGS sequence"/>
</dbReference>
<dbReference type="RefSeq" id="WP_126834829.1">
    <property type="nucleotide sequence ID" value="NZ_PIPT01000012.1"/>
</dbReference>
<reference evidence="7" key="1">
    <citation type="journal article" date="2018" name="Front. Microbiol.">
        <title>Genome-Based Analysis Reveals the Taxonomy and Diversity of the Family Idiomarinaceae.</title>
        <authorList>
            <person name="Liu Y."/>
            <person name="Lai Q."/>
            <person name="Shao Z."/>
        </authorList>
    </citation>
    <scope>NUCLEOTIDE SEQUENCE [LARGE SCALE GENOMIC DNA]</scope>
    <source>
        <strain evidence="7">SW15</strain>
    </source>
</reference>
<keyword evidence="2" id="KW-0812">Transmembrane</keyword>
<keyword evidence="3" id="KW-1133">Transmembrane helix</keyword>
<evidence type="ECO:0000256" key="3">
    <source>
        <dbReference type="ARBA" id="ARBA00022989"/>
    </source>
</evidence>
<accession>A0A432XAV3</accession>
<dbReference type="Pfam" id="PF04357">
    <property type="entry name" value="TamB"/>
    <property type="match status" value="1"/>
</dbReference>
<dbReference type="GO" id="GO:0097347">
    <property type="term" value="C:TAM protein secretion complex"/>
    <property type="evidence" value="ECO:0007669"/>
    <property type="project" value="TreeGrafter"/>
</dbReference>
<feature type="domain" description="Translocation and assembly module TamB C-terminal" evidence="5">
    <location>
        <begin position="818"/>
        <end position="1144"/>
    </location>
</feature>
<gene>
    <name evidence="6" type="ORF">CWE21_12790</name>
</gene>
<organism evidence="6 7">
    <name type="scientific">Pseudidiomarina aquimaris</name>
    <dbReference type="NCBI Taxonomy" id="641841"/>
    <lineage>
        <taxon>Bacteria</taxon>
        <taxon>Pseudomonadati</taxon>
        <taxon>Pseudomonadota</taxon>
        <taxon>Gammaproteobacteria</taxon>
        <taxon>Alteromonadales</taxon>
        <taxon>Idiomarinaceae</taxon>
        <taxon>Pseudidiomarina</taxon>
    </lineage>
</organism>
<proteinExistence type="predicted"/>
<dbReference type="InterPro" id="IPR007452">
    <property type="entry name" value="TamB_C"/>
</dbReference>
<dbReference type="EMBL" id="PIPT01000012">
    <property type="protein sequence ID" value="RUO45879.1"/>
    <property type="molecule type" value="Genomic_DNA"/>
</dbReference>
<name>A0A432XAV3_9GAMM</name>
<evidence type="ECO:0000313" key="6">
    <source>
        <dbReference type="EMBL" id="RUO45879.1"/>
    </source>
</evidence>
<dbReference type="GO" id="GO:0009306">
    <property type="term" value="P:protein secretion"/>
    <property type="evidence" value="ECO:0007669"/>
    <property type="project" value="InterPro"/>
</dbReference>
<dbReference type="PANTHER" id="PTHR36985:SF1">
    <property type="entry name" value="TRANSLOCATION AND ASSEMBLY MODULE SUBUNIT TAMB"/>
    <property type="match status" value="1"/>
</dbReference>
<keyword evidence="7" id="KW-1185">Reference proteome</keyword>
<keyword evidence="4" id="KW-0472">Membrane</keyword>
<comment type="caution">
    <text evidence="6">The sequence shown here is derived from an EMBL/GenBank/DDBJ whole genome shotgun (WGS) entry which is preliminary data.</text>
</comment>
<evidence type="ECO:0000256" key="4">
    <source>
        <dbReference type="ARBA" id="ARBA00023136"/>
    </source>
</evidence>
<evidence type="ECO:0000256" key="2">
    <source>
        <dbReference type="ARBA" id="ARBA00022692"/>
    </source>
</evidence>
<dbReference type="OrthoDB" id="5555605at2"/>
<dbReference type="GO" id="GO:0005886">
    <property type="term" value="C:plasma membrane"/>
    <property type="evidence" value="ECO:0007669"/>
    <property type="project" value="InterPro"/>
</dbReference>
<comment type="subcellular location">
    <subcellularLocation>
        <location evidence="1">Membrane</location>
        <topology evidence="1">Single-pass membrane protein</topology>
    </subcellularLocation>
</comment>
<evidence type="ECO:0000256" key="1">
    <source>
        <dbReference type="ARBA" id="ARBA00004167"/>
    </source>
</evidence>
<evidence type="ECO:0000259" key="5">
    <source>
        <dbReference type="Pfam" id="PF04357"/>
    </source>
</evidence>
<dbReference type="PANTHER" id="PTHR36985">
    <property type="entry name" value="TRANSLOCATION AND ASSEMBLY MODULE SUBUNIT TAMB"/>
    <property type="match status" value="1"/>
</dbReference>
<dbReference type="AlphaFoldDB" id="A0A432XAV3"/>
<sequence length="1145" mass="125684">MRWLKRVATIIVALFIIIPVAAYLLISTNTGSRFVLSQAVKFAPITVTYSELTGTLIDELIVKELTVKTPNEEFATDTLTLKWRPFELLDKQLTIDKLSIERAKLQLAEDQNESPQPLELPEIELPFRVTIAELRVHDFALQVGADSSTSTDYQVLLQSKVRLVESQLNLTDFRVQFEQPQLSFNHDGQLSLLLAGGYPIELGGEYSLDFNDSRLPPVSGSVQLDGALQNTPLQLQTEFKTPNTATQQLTAQVTSLLEAPTWQADLVLNELPLTLLHPWLTEYADLSEHYLTPNTALSGRILIGAEKLEIREVSVSQIGDKNGSLAVAGEWQHNNFTSDYRQSPFQLTLEYNSLVYQTEAFTTEVLSGLSSVSGSLEDYQFNNRLTLALSAPSQFEIDELDTQLVGAGSLTEVDISTLSFASEELELAGQLQADWARTLNLNLEIESGRSTLGPEGTEALLKGGLKLDNNELIFRNFAVALNNTKLTLNGSTVADNLTGQLIVDDLQKLPYMPDGLSELQALESNFSIDTRAQLNEFNLLIEDFKLETASLDSWLLQNPTPLSIKRADETWLLDLASLCLQHDANQFGLLCAQLNLGAESLVANLNGERLSLWLLNRFRERDVAQRIAGLVTLNASATLNRDTFKVRDVAMQMSSDNTVFFALNQETSTRLSYWELSARGNADAVTAELEGQLANNEGGLFGDLAILDLYDTRELEGSLLFALDDLAMLDWVLPGMRYHGGKATAQLNLTGTISDPSLNGDMEVYAKSVVFAETNFVFNDVRLALIDRPDSQGTLEIEGQAKAGDQGWLLVEGVAMPLDAEAYLRITGKNFRALQMPTATVDVSPNLTVHVNQRAIDIAGTVDIPYAAITAPDFETSVSNSSDVVITRDGEPVTEGIAQEDGLAVNAQVRVTLGQQVSVDAYGFTGRLQGSLEVVEEPRRPTTAIGSINVAEGSYELYGQELTIDRGAFIYNGGDLSNPGLDLRVKRDIANGNSLRSVNVGAQVVGTLTEPDFRLYSTPAMPDSEILSYLILGKSMQSASSTSSDDIQLQALLMLGAKGTDAIGESLQDTFGIDEFGIDNDPNTRETSFYIGKYLSPKLFVRYGVGLLESTNTFMVRYQLTERLLIETMASSQAQGGDIFYTFER</sequence>